<dbReference type="Proteomes" id="UP000666915">
    <property type="component" value="Unassembled WGS sequence"/>
</dbReference>
<protein>
    <submittedName>
        <fullName evidence="1">Uncharacterized protein</fullName>
    </submittedName>
</protein>
<reference evidence="1 2" key="1">
    <citation type="submission" date="2021-03" db="EMBL/GenBank/DDBJ databases">
        <authorList>
            <person name="Kanchanasin P."/>
            <person name="Saeng-In P."/>
            <person name="Phongsopitanun W."/>
            <person name="Yuki M."/>
            <person name="Kudo T."/>
            <person name="Ohkuma M."/>
            <person name="Tanasupawat S."/>
        </authorList>
    </citation>
    <scope>NUCLEOTIDE SEQUENCE [LARGE SCALE GENOMIC DNA]</scope>
    <source>
        <strain evidence="1 2">L46</strain>
    </source>
</reference>
<comment type="caution">
    <text evidence="1">The sequence shown here is derived from an EMBL/GenBank/DDBJ whole genome shotgun (WGS) entry which is preliminary data.</text>
</comment>
<keyword evidence="2" id="KW-1185">Reference proteome</keyword>
<organism evidence="1 2">
    <name type="scientific">Actinomadura nitritigenes</name>
    <dbReference type="NCBI Taxonomy" id="134602"/>
    <lineage>
        <taxon>Bacteria</taxon>
        <taxon>Bacillati</taxon>
        <taxon>Actinomycetota</taxon>
        <taxon>Actinomycetes</taxon>
        <taxon>Streptosporangiales</taxon>
        <taxon>Thermomonosporaceae</taxon>
        <taxon>Actinomadura</taxon>
    </lineage>
</organism>
<name>A0ABS3QU35_9ACTN</name>
<evidence type="ECO:0000313" key="1">
    <source>
        <dbReference type="EMBL" id="MBO2437282.1"/>
    </source>
</evidence>
<dbReference type="EMBL" id="JAGEOK010000004">
    <property type="protein sequence ID" value="MBO2437282.1"/>
    <property type="molecule type" value="Genomic_DNA"/>
</dbReference>
<evidence type="ECO:0000313" key="2">
    <source>
        <dbReference type="Proteomes" id="UP000666915"/>
    </source>
</evidence>
<gene>
    <name evidence="1" type="ORF">J4557_07095</name>
</gene>
<proteinExistence type="predicted"/>
<dbReference type="RefSeq" id="WP_208265622.1">
    <property type="nucleotide sequence ID" value="NZ_BAAAGM010000045.1"/>
</dbReference>
<accession>A0ABS3QU35</accession>
<sequence length="377" mass="41974">MASMASESDAGQLGAGISAASLMEAVRRSGYPFQAEVARDLRSALSELGGRSFIQEEWAFVDSESEQTRTLDIWAKVPLSSPETIRRRQILPHLDMLIECKQSELPYVFFLRSELSGETFNYPEIVGLPDGRLKIFRASSDGKPTGASLSISLQNALNAENLEFCNMPAPVAISFAKVLRKGGSKLELTGEDTYRAITMPLSKAADYLKSSYEIRQPKNRVRLNFIVCLAVLRAPMVGVYLHQGKQMLMNTPWIRVSRMEPLRESDGGGRVNSMIRYFDVIHFDYFKQYVKVLIRDMQALAQRCADHSEVLRAGVGLQVDRSGGLMPLPSEFSASVEKAPVILSVRATRTEYRIPDEVQEGEIVQMVPNALLSVESD</sequence>